<sequence>MTHENKIAEPGTPMSGLIPVAQNVTRGVTYVSLDPDFRGEVTVNSVSGNRVHYSGDADGDATTEEFLKAYAPLSVDNMTIEQLNARANMLSSEMDANEEENSAYQSEIDKIYSRIDSMKS</sequence>
<proteinExistence type="predicted"/>
<feature type="coiled-coil region" evidence="1">
    <location>
        <begin position="80"/>
        <end position="107"/>
    </location>
</feature>
<evidence type="ECO:0000313" key="2">
    <source>
        <dbReference type="EMBL" id="MFM0642255.1"/>
    </source>
</evidence>
<keyword evidence="3" id="KW-1185">Reference proteome</keyword>
<protein>
    <submittedName>
        <fullName evidence="2">Uncharacterized protein</fullName>
    </submittedName>
</protein>
<gene>
    <name evidence="2" type="ORF">PQQ63_36830</name>
</gene>
<name>A0ABW9E3V6_9BURK</name>
<reference evidence="2 3" key="1">
    <citation type="journal article" date="2024" name="Chem. Sci.">
        <title>Discovery of megapolipeptins by genome mining of a Burkholderiales bacteria collection.</title>
        <authorList>
            <person name="Paulo B.S."/>
            <person name="Recchia M.J.J."/>
            <person name="Lee S."/>
            <person name="Fergusson C.H."/>
            <person name="Romanowski S.B."/>
            <person name="Hernandez A."/>
            <person name="Krull N."/>
            <person name="Liu D.Y."/>
            <person name="Cavanagh H."/>
            <person name="Bos A."/>
            <person name="Gray C.A."/>
            <person name="Murphy B.T."/>
            <person name="Linington R.G."/>
            <person name="Eustaquio A.S."/>
        </authorList>
    </citation>
    <scope>NUCLEOTIDE SEQUENCE [LARGE SCALE GENOMIC DNA]</scope>
    <source>
        <strain evidence="2 3">RL17-338-BIC-A</strain>
    </source>
</reference>
<evidence type="ECO:0000313" key="3">
    <source>
        <dbReference type="Proteomes" id="UP001629432"/>
    </source>
</evidence>
<evidence type="ECO:0000256" key="1">
    <source>
        <dbReference type="SAM" id="Coils"/>
    </source>
</evidence>
<dbReference type="RefSeq" id="WP_408340836.1">
    <property type="nucleotide sequence ID" value="NZ_JAQQCF010000063.1"/>
</dbReference>
<dbReference type="EMBL" id="JAQQCF010000063">
    <property type="protein sequence ID" value="MFM0642255.1"/>
    <property type="molecule type" value="Genomic_DNA"/>
</dbReference>
<organism evidence="2 3">
    <name type="scientific">Paraburkholderia metrosideri</name>
    <dbReference type="NCBI Taxonomy" id="580937"/>
    <lineage>
        <taxon>Bacteria</taxon>
        <taxon>Pseudomonadati</taxon>
        <taxon>Pseudomonadota</taxon>
        <taxon>Betaproteobacteria</taxon>
        <taxon>Burkholderiales</taxon>
        <taxon>Burkholderiaceae</taxon>
        <taxon>Paraburkholderia</taxon>
    </lineage>
</organism>
<accession>A0ABW9E3V6</accession>
<keyword evidence="1" id="KW-0175">Coiled coil</keyword>
<dbReference type="Proteomes" id="UP001629432">
    <property type="component" value="Unassembled WGS sequence"/>
</dbReference>
<comment type="caution">
    <text evidence="2">The sequence shown here is derived from an EMBL/GenBank/DDBJ whole genome shotgun (WGS) entry which is preliminary data.</text>
</comment>